<name>A0A316B161_9ACTN</name>
<dbReference type="EMBL" id="QGDQ01000001">
    <property type="protein sequence ID" value="PWJ56247.1"/>
    <property type="molecule type" value="Genomic_DNA"/>
</dbReference>
<comment type="caution">
    <text evidence="1">The sequence shown here is derived from an EMBL/GenBank/DDBJ whole genome shotgun (WGS) entry which is preliminary data.</text>
</comment>
<proteinExistence type="predicted"/>
<evidence type="ECO:0000313" key="2">
    <source>
        <dbReference type="Proteomes" id="UP000245469"/>
    </source>
</evidence>
<dbReference type="RefSeq" id="WP_109772436.1">
    <property type="nucleotide sequence ID" value="NZ_QGDQ01000001.1"/>
</dbReference>
<sequence>MSATRPAGGHPLIEETAVHHHPDFALAWHHQRSAELREQAMWSRQAASRRDARRAARLAAKAQRLADRAAQRAVARPLPAA</sequence>
<reference evidence="1 2" key="1">
    <citation type="submission" date="2018-03" db="EMBL/GenBank/DDBJ databases">
        <title>Genomic Encyclopedia of Archaeal and Bacterial Type Strains, Phase II (KMG-II): from individual species to whole genera.</title>
        <authorList>
            <person name="Goeker M."/>
        </authorList>
    </citation>
    <scope>NUCLEOTIDE SEQUENCE [LARGE SCALE GENOMIC DNA]</scope>
    <source>
        <strain evidence="1 2">DSM 44889</strain>
    </source>
</reference>
<keyword evidence="2" id="KW-1185">Reference proteome</keyword>
<evidence type="ECO:0000313" key="1">
    <source>
        <dbReference type="EMBL" id="PWJ56247.1"/>
    </source>
</evidence>
<dbReference type="Proteomes" id="UP000245469">
    <property type="component" value="Unassembled WGS sequence"/>
</dbReference>
<organism evidence="1 2">
    <name type="scientific">Quadrisphaera granulorum</name>
    <dbReference type="NCBI Taxonomy" id="317664"/>
    <lineage>
        <taxon>Bacteria</taxon>
        <taxon>Bacillati</taxon>
        <taxon>Actinomycetota</taxon>
        <taxon>Actinomycetes</taxon>
        <taxon>Kineosporiales</taxon>
        <taxon>Kineosporiaceae</taxon>
        <taxon>Quadrisphaera</taxon>
    </lineage>
</organism>
<gene>
    <name evidence="1" type="ORF">BXY45_101222</name>
</gene>
<accession>A0A316B161</accession>
<dbReference type="AlphaFoldDB" id="A0A316B161"/>
<protein>
    <submittedName>
        <fullName evidence="1">Uncharacterized protein</fullName>
    </submittedName>
</protein>